<sequence>MTKVNNEFIKASKSFEIAIWVVVSRPTSVEKIQEVIRNKLDILDNRWRNRTEDEKAVEIFNVLKAKRFVMLLDDVWERLDLQKSGDEAIYLFKKKVGETTLNSHPIIPQLAEIDAKECKGLPLALITIGRAMAGKNAYLLLLYGGKAIIVLQAAVRNYGMDDLSSSLSFRSAGGGVQVVTGCLK</sequence>
<gene>
    <name evidence="5" type="primary">VvCHDp001027_8</name>
    <name evidence="5" type="ORF">CK203_049201</name>
</gene>
<dbReference type="Proteomes" id="UP000288805">
    <property type="component" value="Unassembled WGS sequence"/>
</dbReference>
<proteinExistence type="predicted"/>
<dbReference type="GO" id="GO:0043531">
    <property type="term" value="F:ADP binding"/>
    <property type="evidence" value="ECO:0007669"/>
    <property type="project" value="InterPro"/>
</dbReference>
<dbReference type="AlphaFoldDB" id="A0A438GKU9"/>
<dbReference type="InterPro" id="IPR050905">
    <property type="entry name" value="Plant_NBS-LRR"/>
</dbReference>
<keyword evidence="1" id="KW-0547">Nucleotide-binding</keyword>
<organism evidence="5 6">
    <name type="scientific">Vitis vinifera</name>
    <name type="common">Grape</name>
    <dbReference type="NCBI Taxonomy" id="29760"/>
    <lineage>
        <taxon>Eukaryota</taxon>
        <taxon>Viridiplantae</taxon>
        <taxon>Streptophyta</taxon>
        <taxon>Embryophyta</taxon>
        <taxon>Tracheophyta</taxon>
        <taxon>Spermatophyta</taxon>
        <taxon>Magnoliopsida</taxon>
        <taxon>eudicotyledons</taxon>
        <taxon>Gunneridae</taxon>
        <taxon>Pentapetalae</taxon>
        <taxon>rosids</taxon>
        <taxon>Vitales</taxon>
        <taxon>Vitaceae</taxon>
        <taxon>Viteae</taxon>
        <taxon>Vitis</taxon>
    </lineage>
</organism>
<evidence type="ECO:0000256" key="3">
    <source>
        <dbReference type="ARBA" id="ARBA00022840"/>
    </source>
</evidence>
<dbReference type="PANTHER" id="PTHR33463">
    <property type="entry name" value="NB-ARC DOMAIN-CONTAINING PROTEIN-RELATED"/>
    <property type="match status" value="1"/>
</dbReference>
<keyword evidence="3" id="KW-0067">ATP-binding</keyword>
<dbReference type="Pfam" id="PF00931">
    <property type="entry name" value="NB-ARC"/>
    <property type="match status" value="1"/>
</dbReference>
<name>A0A438GKU9_VITVI</name>
<dbReference type="InterPro" id="IPR042197">
    <property type="entry name" value="Apaf_helical"/>
</dbReference>
<evidence type="ECO:0000313" key="6">
    <source>
        <dbReference type="Proteomes" id="UP000288805"/>
    </source>
</evidence>
<protein>
    <submittedName>
        <fullName evidence="5">Putative disease resistance protein</fullName>
    </submittedName>
</protein>
<dbReference type="GO" id="GO:0006952">
    <property type="term" value="P:defense response"/>
    <property type="evidence" value="ECO:0007669"/>
    <property type="project" value="UniProtKB-KW"/>
</dbReference>
<accession>A0A438GKU9</accession>
<dbReference type="PANTHER" id="PTHR33463:SF220">
    <property type="entry name" value="NB-ARC DOMAIN-CONTAINING PROTEIN"/>
    <property type="match status" value="1"/>
</dbReference>
<reference evidence="5 6" key="1">
    <citation type="journal article" date="2018" name="PLoS Genet.">
        <title>Population sequencing reveals clonal diversity and ancestral inbreeding in the grapevine cultivar Chardonnay.</title>
        <authorList>
            <person name="Roach M.J."/>
            <person name="Johnson D.L."/>
            <person name="Bohlmann J."/>
            <person name="van Vuuren H.J."/>
            <person name="Jones S.J."/>
            <person name="Pretorius I.S."/>
            <person name="Schmidt S.A."/>
            <person name="Borneman A.R."/>
        </authorList>
    </citation>
    <scope>NUCLEOTIDE SEQUENCE [LARGE SCALE GENOMIC DNA]</scope>
    <source>
        <strain evidence="6">cv. Chardonnay</strain>
        <tissue evidence="5">Leaf</tissue>
    </source>
</reference>
<evidence type="ECO:0000256" key="1">
    <source>
        <dbReference type="ARBA" id="ARBA00022741"/>
    </source>
</evidence>
<feature type="domain" description="NB-ARC" evidence="4">
    <location>
        <begin position="1"/>
        <end position="83"/>
    </location>
</feature>
<evidence type="ECO:0000259" key="4">
    <source>
        <dbReference type="Pfam" id="PF00931"/>
    </source>
</evidence>
<dbReference type="GO" id="GO:0005524">
    <property type="term" value="F:ATP binding"/>
    <property type="evidence" value="ECO:0007669"/>
    <property type="project" value="UniProtKB-KW"/>
</dbReference>
<dbReference type="InterPro" id="IPR027417">
    <property type="entry name" value="P-loop_NTPase"/>
</dbReference>
<dbReference type="InterPro" id="IPR002182">
    <property type="entry name" value="NB-ARC"/>
</dbReference>
<evidence type="ECO:0000313" key="5">
    <source>
        <dbReference type="EMBL" id="RVW72811.1"/>
    </source>
</evidence>
<dbReference type="SUPFAM" id="SSF52540">
    <property type="entry name" value="P-loop containing nucleoside triphosphate hydrolases"/>
    <property type="match status" value="1"/>
</dbReference>
<keyword evidence="2" id="KW-0611">Plant defense</keyword>
<dbReference type="EMBL" id="QGNW01000406">
    <property type="protein sequence ID" value="RVW72811.1"/>
    <property type="molecule type" value="Genomic_DNA"/>
</dbReference>
<comment type="caution">
    <text evidence="5">The sequence shown here is derived from an EMBL/GenBank/DDBJ whole genome shotgun (WGS) entry which is preliminary data.</text>
</comment>
<dbReference type="Gene3D" id="1.10.8.430">
    <property type="entry name" value="Helical domain of apoptotic protease-activating factors"/>
    <property type="match status" value="1"/>
</dbReference>
<evidence type="ECO:0000256" key="2">
    <source>
        <dbReference type="ARBA" id="ARBA00022821"/>
    </source>
</evidence>